<keyword evidence="1" id="KW-0732">Signal</keyword>
<evidence type="ECO:0000313" key="2">
    <source>
        <dbReference type="EMBL" id="KAK8039453.1"/>
    </source>
</evidence>
<dbReference type="PANTHER" id="PTHR37981:SF1">
    <property type="entry name" value="SGNH HYDROLASE-TYPE ESTERASE DOMAIN-CONTAINING PROTEIN"/>
    <property type="match status" value="1"/>
</dbReference>
<reference evidence="2 3" key="1">
    <citation type="submission" date="2023-01" db="EMBL/GenBank/DDBJ databases">
        <title>Analysis of 21 Apiospora genomes using comparative genomics revels a genus with tremendous synthesis potential of carbohydrate active enzymes and secondary metabolites.</title>
        <authorList>
            <person name="Sorensen T."/>
        </authorList>
    </citation>
    <scope>NUCLEOTIDE SEQUENCE [LARGE SCALE GENOMIC DNA]</scope>
    <source>
        <strain evidence="2 3">CBS 33761</strain>
    </source>
</reference>
<dbReference type="Gene3D" id="3.40.50.1110">
    <property type="entry name" value="SGNH hydrolase"/>
    <property type="match status" value="1"/>
</dbReference>
<evidence type="ECO:0000256" key="1">
    <source>
        <dbReference type="SAM" id="SignalP"/>
    </source>
</evidence>
<evidence type="ECO:0008006" key="4">
    <source>
        <dbReference type="Google" id="ProtNLM"/>
    </source>
</evidence>
<organism evidence="2 3">
    <name type="scientific">Apiospora rasikravindrae</name>
    <dbReference type="NCBI Taxonomy" id="990691"/>
    <lineage>
        <taxon>Eukaryota</taxon>
        <taxon>Fungi</taxon>
        <taxon>Dikarya</taxon>
        <taxon>Ascomycota</taxon>
        <taxon>Pezizomycotina</taxon>
        <taxon>Sordariomycetes</taxon>
        <taxon>Xylariomycetidae</taxon>
        <taxon>Amphisphaeriales</taxon>
        <taxon>Apiosporaceae</taxon>
        <taxon>Apiospora</taxon>
    </lineage>
</organism>
<dbReference type="EMBL" id="JAQQWK010000006">
    <property type="protein sequence ID" value="KAK8039453.1"/>
    <property type="molecule type" value="Genomic_DNA"/>
</dbReference>
<gene>
    <name evidence="2" type="ORF">PG993_007864</name>
</gene>
<dbReference type="InterPro" id="IPR037460">
    <property type="entry name" value="SEST-like"/>
</dbReference>
<dbReference type="PANTHER" id="PTHR37981">
    <property type="entry name" value="LIPASE 2"/>
    <property type="match status" value="1"/>
</dbReference>
<comment type="caution">
    <text evidence="2">The sequence shown here is derived from an EMBL/GenBank/DDBJ whole genome shotgun (WGS) entry which is preliminary data.</text>
</comment>
<proteinExistence type="predicted"/>
<keyword evidence="3" id="KW-1185">Reference proteome</keyword>
<dbReference type="Pfam" id="PF18647">
    <property type="entry name" value="Fungal_lectin_2"/>
    <property type="match status" value="1"/>
</dbReference>
<dbReference type="Proteomes" id="UP001444661">
    <property type="component" value="Unassembled WGS sequence"/>
</dbReference>
<dbReference type="InterPro" id="IPR036514">
    <property type="entry name" value="SGNH_hydro_sf"/>
</dbReference>
<name>A0ABR1T0Z6_9PEZI</name>
<evidence type="ECO:0000313" key="3">
    <source>
        <dbReference type="Proteomes" id="UP001444661"/>
    </source>
</evidence>
<accession>A0ABR1T0Z6</accession>
<dbReference type="CDD" id="cd01823">
    <property type="entry name" value="SEST_like"/>
    <property type="match status" value="1"/>
</dbReference>
<feature type="chain" id="PRO_5046459528" description="SGNH hydrolase" evidence="1">
    <location>
        <begin position="24"/>
        <end position="649"/>
    </location>
</feature>
<sequence>MAVLSRPWVGVLTVSSLLSTAFAAPNQVETIKHLLGRDTFEWTALGDSYSSGVGADTYTSNSYRCLRYDHAYPVLMNGDGRFPKGDHQFNNVVCSGSDTQEIEAYQFYDEDKFAEPNHQYGDRPKFGSPSMATLSVGGNDIDFPGIIFNCILETHIWGGPPERSCDEQKEVTWNLLINPDLADNISRTIKKVVDKGRKGPIGNKFRLYVTGFPQFFSEKTNECDSVTFARTANPNPDGKDHVKMTQEHRKEYNKMSVQLNKAIESAVKMNEKDGVTWIPIDPEMEGHRYCEPGVKEPDQHNDKLWLYHYPYNEPDDKKVTEPLEKGASKVTLGKNQTYASYENQVFDALEVSGDPNQKGAFDFIWRGVGNRVKVFHPQVPLHEKIRDLVLDAYVEDLKGNGDGGGSTSPPKPDENKCHGVSGDMWVMSRDQAVDNVKDFCKQTQSKIKYNEDSVNELELSVSKDGASDKSSPKDAPDCEGRFTKAVIDGCDGDDKVNNPHNYKFGATLKTGDGWTYTLKPLSKQVNEVSCDVSYKFLFDALEIRGKNLPDAKFGAEGEGLKKQLSNCGALTQWKFERTPNDPKFQWYASGHLPIGTKSCVGSALVAAGGADHGNCHGAGKRRTIGIEDWPGYGDDSKHVFAQDSVNGQN</sequence>
<feature type="signal peptide" evidence="1">
    <location>
        <begin position="1"/>
        <end position="23"/>
    </location>
</feature>
<protein>
    <recommendedName>
        <fullName evidence="4">SGNH hydrolase</fullName>
    </recommendedName>
</protein>
<dbReference type="SUPFAM" id="SSF52266">
    <property type="entry name" value="SGNH hydrolase"/>
    <property type="match status" value="1"/>
</dbReference>